<evidence type="ECO:0000313" key="2">
    <source>
        <dbReference type="Proteomes" id="UP000192486"/>
    </source>
</evidence>
<accession>A0ABM6JTK5</accession>
<dbReference type="RefSeq" id="WP_029052795.1">
    <property type="nucleotide sequence ID" value="NZ_CP015108.1"/>
</dbReference>
<name>A0ABM6JTK5_SPOUR</name>
<protein>
    <submittedName>
        <fullName evidence="1">General stress protein</fullName>
    </submittedName>
</protein>
<dbReference type="Pfam" id="PF11009">
    <property type="entry name" value="BrxC"/>
    <property type="match status" value="1"/>
</dbReference>
<proteinExistence type="predicted"/>
<gene>
    <name evidence="1" type="ORF">SporoS204_03590</name>
</gene>
<dbReference type="InterPro" id="IPR022551">
    <property type="entry name" value="BrxC"/>
</dbReference>
<dbReference type="Proteomes" id="UP000192486">
    <property type="component" value="Chromosome"/>
</dbReference>
<keyword evidence="2" id="KW-1185">Reference proteome</keyword>
<evidence type="ECO:0000313" key="1">
    <source>
        <dbReference type="EMBL" id="ARF13343.1"/>
    </source>
</evidence>
<reference evidence="1 2" key="1">
    <citation type="submission" date="2016-04" db="EMBL/GenBank/DDBJ databases">
        <title>Comparative Genomics and Epigenetics of Sporosarcina ureae.</title>
        <authorList>
            <person name="Oliver A.S."/>
            <person name="Cooper K.K."/>
        </authorList>
    </citation>
    <scope>NUCLEOTIDE SEQUENCE [LARGE SCALE GENOMIC DNA]</scope>
    <source>
        <strain evidence="1 2">S204</strain>
    </source>
</reference>
<dbReference type="EMBL" id="CP015108">
    <property type="protein sequence ID" value="ARF13343.1"/>
    <property type="molecule type" value="Genomic_DNA"/>
</dbReference>
<sequence>MKRIKKIDEWRELLEKSDEQPFLLFKSSMTSVSSLAAKKELDGLRTELPIYIVITQVSKKLSVAIESDLAVPHEVPQLLILKDKRAIWQATHYQIKEQILLDAIKEYV</sequence>
<dbReference type="Gene3D" id="3.40.30.10">
    <property type="entry name" value="Glutaredoxin"/>
    <property type="match status" value="1"/>
</dbReference>
<organism evidence="1 2">
    <name type="scientific">Sporosarcina ureae</name>
    <dbReference type="NCBI Taxonomy" id="1571"/>
    <lineage>
        <taxon>Bacteria</taxon>
        <taxon>Bacillati</taxon>
        <taxon>Bacillota</taxon>
        <taxon>Bacilli</taxon>
        <taxon>Bacillales</taxon>
        <taxon>Caryophanaceae</taxon>
        <taxon>Sporosarcina</taxon>
    </lineage>
</organism>